<dbReference type="CDD" id="cd04481">
    <property type="entry name" value="RPA1_DBD_B_like"/>
    <property type="match status" value="1"/>
</dbReference>
<dbReference type="CDD" id="cd04480">
    <property type="entry name" value="RPA1_DBD_A_like"/>
    <property type="match status" value="1"/>
</dbReference>
<evidence type="ECO:0000313" key="2">
    <source>
        <dbReference type="EMBL" id="AAG50571.1"/>
    </source>
</evidence>
<dbReference type="PANTHER" id="PTHR47165">
    <property type="entry name" value="OS03G0429900 PROTEIN"/>
    <property type="match status" value="1"/>
</dbReference>
<gene>
    <name evidence="2" type="primary">F28L5.16</name>
</gene>
<dbReference type="Pfam" id="PF02721">
    <property type="entry name" value="DUF223"/>
    <property type="match status" value="1"/>
</dbReference>
<evidence type="ECO:0000259" key="1">
    <source>
        <dbReference type="Pfam" id="PF02721"/>
    </source>
</evidence>
<dbReference type="SUPFAM" id="SSF50249">
    <property type="entry name" value="Nucleic acid-binding proteins"/>
    <property type="match status" value="2"/>
</dbReference>
<reference key="1">
    <citation type="journal article" date="2000" name="Nature">
        <title>Sequence and analysis of chromosome 1 of the plant Arabidopsis thaliana.</title>
        <authorList>
            <person name="Theologis A."/>
            <person name="Ecker J.R."/>
            <person name="Palm C.J."/>
            <person name="Federspiel N.A."/>
            <person name="Kaul S."/>
            <person name="White O."/>
            <person name="Alonso J."/>
            <person name="Altafi H."/>
            <person name="Araujo R."/>
            <person name="Bowman C.L."/>
            <person name="Brooks S.Y."/>
            <person name="Buehler E."/>
            <person name="Chan A."/>
            <person name="Chao Q."/>
            <person name="Chen H."/>
            <person name="Cheuk R.F."/>
            <person name="Chin C.W."/>
            <person name="Chung M.K."/>
            <person name="Conn L."/>
            <person name="Conway A.B."/>
            <person name="Conway A.R."/>
            <person name="Creasy T.H."/>
            <person name="Dewar K."/>
            <person name="Dunn P."/>
            <person name="Etgu P."/>
            <person name="Feldblyum T.V."/>
            <person name="Feng J."/>
            <person name="Fong B."/>
            <person name="Fujii C.Y."/>
            <person name="Gill J.E."/>
            <person name="Goldsmith A.D."/>
            <person name="Haas B."/>
            <person name="Hansen N.F."/>
            <person name="Hughes B."/>
            <person name="Huizar L."/>
            <person name="Hunter J.L."/>
            <person name="Jenkins J."/>
            <person name="Johnson-Hopson C."/>
            <person name="Khan S."/>
            <person name="Khaykin E."/>
            <person name="Kim C.J."/>
            <person name="Koo H.L."/>
            <person name="Kremenetskaia I."/>
            <person name="Kurtz D.B."/>
            <person name="Kwan A."/>
            <person name="Lam B."/>
            <person name="Langin-Hooper S."/>
            <person name="Lee A."/>
            <person name="Lee J.M."/>
            <person name="Lenz C.A."/>
            <person name="Li J.H."/>
            <person name="Li Y."/>
            <person name="Lin X."/>
            <person name="Liu S.X."/>
            <person name="Liu Z.A."/>
            <person name="Luros J.S."/>
            <person name="Maiti R."/>
            <person name="Marziali A."/>
            <person name="Militscher J."/>
            <person name="Miranda M."/>
            <person name="Nguyen M."/>
            <person name="Nierman W.C."/>
            <person name="Osborne B.I."/>
            <person name="Pai G."/>
            <person name="Peterson J."/>
            <person name="Pham P.K."/>
            <person name="Rizzo M."/>
            <person name="Rooney T."/>
            <person name="Rowley D."/>
            <person name="Sakano H."/>
            <person name="Salzberg S.L."/>
            <person name="Schwartz J.R."/>
            <person name="Shinn P."/>
            <person name="Southwick A.M."/>
            <person name="Sun H."/>
            <person name="Tallon L.J."/>
            <person name="Tambunga G."/>
            <person name="Toriumi M.J."/>
            <person name="Town C.D."/>
            <person name="Utterback T."/>
            <person name="Van Aken S."/>
            <person name="Vaysberg M."/>
            <person name="Vysotskaia V.S."/>
            <person name="Walker M."/>
            <person name="Wu D."/>
            <person name="Yu G."/>
            <person name="Fraser C.M."/>
            <person name="Venter J.C."/>
            <person name="Davis R.W."/>
        </authorList>
    </citation>
    <scope>NUCLEOTIDE SEQUENCE [LARGE SCALE GENOMIC DNA]</scope>
    <source>
        <strain>cv. Columbia</strain>
    </source>
</reference>
<proteinExistence type="predicted"/>
<dbReference type="EMBL" id="AC079280">
    <property type="protein sequence ID" value="AAG50571.1"/>
    <property type="molecule type" value="Genomic_DNA"/>
</dbReference>
<protein>
    <submittedName>
        <fullName evidence="2">Mutator-like transposase, putative</fullName>
    </submittedName>
</protein>
<reference evidence="2" key="2">
    <citation type="submission" date="2001-01" db="EMBL/GenBank/DDBJ databases">
        <title>Arabidopsis thaliana chromosome 1 BAC F28L5 genomic sequence.</title>
        <authorList>
            <person name="Lin X."/>
            <person name="Kaul S."/>
            <person name="Town C.D."/>
            <person name="Benito M."/>
            <person name="Creasy T.H."/>
            <person name="Haas B.J."/>
            <person name="Wu D."/>
            <person name="Maiti R."/>
            <person name="Ronning C.M."/>
            <person name="Koo H."/>
            <person name="Fujii C.Y."/>
            <person name="Utterback T.R."/>
            <person name="Barnstead M.E."/>
            <person name="Bowman C.L."/>
            <person name="White O."/>
            <person name="Nierman W.C."/>
            <person name="Fraser C.M."/>
        </authorList>
    </citation>
    <scope>NUCLEOTIDE SEQUENCE</scope>
</reference>
<dbReference type="PANTHER" id="PTHR47165:SF4">
    <property type="entry name" value="OS03G0429900 PROTEIN"/>
    <property type="match status" value="1"/>
</dbReference>
<dbReference type="PIR" id="A86403">
    <property type="entry name" value="A86403"/>
</dbReference>
<dbReference type="InterPro" id="IPR003871">
    <property type="entry name" value="RFA1B/D_OB_1st"/>
</dbReference>
<sequence length="238" mass="27247">MEGFHTVSELCPLITGWRIYVFVVRVFKKVISPNVFELGLILADYEVISNNRIEATVDRRLAPFYEDRFVENEWKTITSFLVRKSTDLVRATKHEYGILFMDRTVVVHAPPRSPPVPDFDFTPFDYILDKSAYKNVLVDVIGALVDVGALTTDYYGLKLSFKLKNRYNEVLECEARNQQAEYLDGYFQSLGKGNFVVALSFWRLTELSNPKLESHGAISKVVANPDREEVADISMVVF</sequence>
<name>Q9C6N6_ARATH</name>
<organism evidence="2">
    <name type="scientific">Arabidopsis thaliana</name>
    <name type="common">Mouse-ear cress</name>
    <dbReference type="NCBI Taxonomy" id="3702"/>
    <lineage>
        <taxon>Eukaryota</taxon>
        <taxon>Viridiplantae</taxon>
        <taxon>Streptophyta</taxon>
        <taxon>Embryophyta</taxon>
        <taxon>Tracheophyta</taxon>
        <taxon>Spermatophyta</taxon>
        <taxon>Magnoliopsida</taxon>
        <taxon>eudicotyledons</taxon>
        <taxon>Gunneridae</taxon>
        <taxon>Pentapetalae</taxon>
        <taxon>rosids</taxon>
        <taxon>malvids</taxon>
        <taxon>Brassicales</taxon>
        <taxon>Brassicaceae</taxon>
        <taxon>Camelineae</taxon>
        <taxon>Arabidopsis</taxon>
    </lineage>
</organism>
<dbReference type="Gene3D" id="2.40.50.140">
    <property type="entry name" value="Nucleic acid-binding proteins"/>
    <property type="match status" value="2"/>
</dbReference>
<dbReference type="AlphaFoldDB" id="Q9C6N6"/>
<feature type="domain" description="Replication protein A 70 kDa DNA-binding subunit B/D first OB fold" evidence="1">
    <location>
        <begin position="3"/>
        <end position="108"/>
    </location>
</feature>
<accession>Q9C6N6</accession>
<dbReference type="InterPro" id="IPR012340">
    <property type="entry name" value="NA-bd_OB-fold"/>
</dbReference>